<dbReference type="Pfam" id="PF00179">
    <property type="entry name" value="UQ_con"/>
    <property type="match status" value="2"/>
</dbReference>
<keyword evidence="3 6" id="KW-0833">Ubl conjugation pathway</keyword>
<organism evidence="9 10">
    <name type="scientific">Camellia sinensis var. sinensis</name>
    <name type="common">China tea</name>
    <dbReference type="NCBI Taxonomy" id="542762"/>
    <lineage>
        <taxon>Eukaryota</taxon>
        <taxon>Viridiplantae</taxon>
        <taxon>Streptophyta</taxon>
        <taxon>Embryophyta</taxon>
        <taxon>Tracheophyta</taxon>
        <taxon>Spermatophyta</taxon>
        <taxon>Magnoliopsida</taxon>
        <taxon>eudicotyledons</taxon>
        <taxon>Gunneridae</taxon>
        <taxon>Pentapetalae</taxon>
        <taxon>asterids</taxon>
        <taxon>Ericales</taxon>
        <taxon>Theaceae</taxon>
        <taxon>Camellia</taxon>
    </lineage>
</organism>
<evidence type="ECO:0000313" key="9">
    <source>
        <dbReference type="EMBL" id="THG07411.1"/>
    </source>
</evidence>
<evidence type="ECO:0000259" key="7">
    <source>
        <dbReference type="PROSITE" id="PS50030"/>
    </source>
</evidence>
<evidence type="ECO:0000256" key="1">
    <source>
        <dbReference type="ARBA" id="ARBA00022679"/>
    </source>
</evidence>
<keyword evidence="4 6" id="KW-0067">ATP-binding</keyword>
<feature type="active site" description="Glycyl thioester intermediate" evidence="5">
    <location>
        <position position="271"/>
    </location>
</feature>
<dbReference type="CDD" id="cd14312">
    <property type="entry name" value="UBA_II_E2_UBC27_like"/>
    <property type="match status" value="1"/>
</dbReference>
<dbReference type="InterPro" id="IPR015940">
    <property type="entry name" value="UBA"/>
</dbReference>
<dbReference type="PROSITE" id="PS50127">
    <property type="entry name" value="UBC_2"/>
    <property type="match status" value="1"/>
</dbReference>
<evidence type="ECO:0000256" key="4">
    <source>
        <dbReference type="ARBA" id="ARBA00022840"/>
    </source>
</evidence>
<evidence type="ECO:0000256" key="6">
    <source>
        <dbReference type="RuleBase" id="RU362109"/>
    </source>
</evidence>
<keyword evidence="2 6" id="KW-0547">Nucleotide-binding</keyword>
<dbReference type="SUPFAM" id="SSF46934">
    <property type="entry name" value="UBA-like"/>
    <property type="match status" value="1"/>
</dbReference>
<comment type="similarity">
    <text evidence="6">Belongs to the ubiquitin-conjugating enzyme family.</text>
</comment>
<dbReference type="InterPro" id="IPR009060">
    <property type="entry name" value="UBA-like_sf"/>
</dbReference>
<dbReference type="STRING" id="542762.A0A4S4DVR3"/>
<comment type="caution">
    <text evidence="9">The sequence shown here is derived from an EMBL/GenBank/DDBJ whole genome shotgun (WGS) entry which is preliminary data.</text>
</comment>
<dbReference type="Proteomes" id="UP000306102">
    <property type="component" value="Unassembled WGS sequence"/>
</dbReference>
<dbReference type="InterPro" id="IPR016135">
    <property type="entry name" value="UBQ-conjugating_enzyme/RWD"/>
</dbReference>
<evidence type="ECO:0000313" key="10">
    <source>
        <dbReference type="Proteomes" id="UP000306102"/>
    </source>
</evidence>
<dbReference type="PANTHER" id="PTHR24068">
    <property type="entry name" value="UBIQUITIN-CONJUGATING ENZYME E2"/>
    <property type="match status" value="1"/>
</dbReference>
<reference evidence="9 10" key="1">
    <citation type="journal article" date="2018" name="Proc. Natl. Acad. Sci. U.S.A.">
        <title>Draft genome sequence of Camellia sinensis var. sinensis provides insights into the evolution of the tea genome and tea quality.</title>
        <authorList>
            <person name="Wei C."/>
            <person name="Yang H."/>
            <person name="Wang S."/>
            <person name="Zhao J."/>
            <person name="Liu C."/>
            <person name="Gao L."/>
            <person name="Xia E."/>
            <person name="Lu Y."/>
            <person name="Tai Y."/>
            <person name="She G."/>
            <person name="Sun J."/>
            <person name="Cao H."/>
            <person name="Tong W."/>
            <person name="Gao Q."/>
            <person name="Li Y."/>
            <person name="Deng W."/>
            <person name="Jiang X."/>
            <person name="Wang W."/>
            <person name="Chen Q."/>
            <person name="Zhang S."/>
            <person name="Li H."/>
            <person name="Wu J."/>
            <person name="Wang P."/>
            <person name="Li P."/>
            <person name="Shi C."/>
            <person name="Zheng F."/>
            <person name="Jian J."/>
            <person name="Huang B."/>
            <person name="Shan D."/>
            <person name="Shi M."/>
            <person name="Fang C."/>
            <person name="Yue Y."/>
            <person name="Li F."/>
            <person name="Li D."/>
            <person name="Wei S."/>
            <person name="Han B."/>
            <person name="Jiang C."/>
            <person name="Yin Y."/>
            <person name="Xia T."/>
            <person name="Zhang Z."/>
            <person name="Bennetzen J.L."/>
            <person name="Zhao S."/>
            <person name="Wan X."/>
        </authorList>
    </citation>
    <scope>NUCLEOTIDE SEQUENCE [LARGE SCALE GENOMIC DNA]</scope>
    <source>
        <strain evidence="10">cv. Shuchazao</strain>
        <tissue evidence="9">Leaf</tissue>
    </source>
</reference>
<dbReference type="SUPFAM" id="SSF54495">
    <property type="entry name" value="UBC-like"/>
    <property type="match status" value="2"/>
</dbReference>
<dbReference type="PROSITE" id="PS00183">
    <property type="entry name" value="UBC_1"/>
    <property type="match status" value="1"/>
</dbReference>
<dbReference type="InterPro" id="IPR000608">
    <property type="entry name" value="UBC"/>
</dbReference>
<dbReference type="GO" id="GO:0005524">
    <property type="term" value="F:ATP binding"/>
    <property type="evidence" value="ECO:0007669"/>
    <property type="project" value="UniProtKB-UniRule"/>
</dbReference>
<dbReference type="GO" id="GO:0016740">
    <property type="term" value="F:transferase activity"/>
    <property type="evidence" value="ECO:0007669"/>
    <property type="project" value="UniProtKB-KW"/>
</dbReference>
<gene>
    <name evidence="9" type="ORF">TEA_025524</name>
</gene>
<accession>A0A4S4DVR3</accession>
<keyword evidence="1" id="KW-0808">Transferase</keyword>
<dbReference type="PROSITE" id="PS50030">
    <property type="entry name" value="UBA"/>
    <property type="match status" value="1"/>
</dbReference>
<evidence type="ECO:0000256" key="5">
    <source>
        <dbReference type="PROSITE-ProRule" id="PRU10133"/>
    </source>
</evidence>
<keyword evidence="10" id="KW-1185">Reference proteome</keyword>
<dbReference type="Gene3D" id="1.10.8.10">
    <property type="entry name" value="DNA helicase RuvA subunit, C-terminal domain"/>
    <property type="match status" value="1"/>
</dbReference>
<feature type="domain" description="UBC core" evidence="8">
    <location>
        <begin position="2"/>
        <end position="333"/>
    </location>
</feature>
<name>A0A4S4DVR3_CAMSN</name>
<dbReference type="Gene3D" id="3.10.110.10">
    <property type="entry name" value="Ubiquitin Conjugating Enzyme"/>
    <property type="match status" value="2"/>
</dbReference>
<dbReference type="SMART" id="SM00165">
    <property type="entry name" value="UBA"/>
    <property type="match status" value="1"/>
</dbReference>
<dbReference type="AlphaFoldDB" id="A0A4S4DVR3"/>
<feature type="domain" description="UBA" evidence="7">
    <location>
        <begin position="338"/>
        <end position="377"/>
    </location>
</feature>
<dbReference type="FunFam" id="1.10.8.10:FF:000078">
    <property type="entry name" value="Ubiquitin-conjugating enzyme E2 27"/>
    <property type="match status" value="1"/>
</dbReference>
<dbReference type="EMBL" id="SDRB02010011">
    <property type="protein sequence ID" value="THG07411.1"/>
    <property type="molecule type" value="Genomic_DNA"/>
</dbReference>
<dbReference type="SMART" id="SM00212">
    <property type="entry name" value="UBCc"/>
    <property type="match status" value="1"/>
</dbReference>
<dbReference type="Pfam" id="PF00627">
    <property type="entry name" value="UBA"/>
    <property type="match status" value="1"/>
</dbReference>
<proteinExistence type="inferred from homology"/>
<sequence>MVDFARVQKELQECNKDNDVSGISIKPIGDNLTHLAGTIPGPLATPYEGGTFNIDIILPDGYPFEPPRMQFATKVWEKRMEQSFGRQKEKLGDDENGNKSSLGMAQAKMVQDFVGLRKRFLDCKHQAILGSTQALEAWGSLPCSKDIVHVKFRSGTPEIRFLVGSRSDHYARMSVDNSTFPKRYPIWPRLLPHPLLESTIAPPFSHSIAIPFATLVATPFASLIHNSKPPDNIPCPFSSLIPSIIEGVEGKKEIALVVWHPNISSQSGAICLDILKDQWSPALTLKTALLSVQALLSAPEPDDPQDAVVAQQYLRDYQTFAATARYWTETFARTSALGVEEKVQKLVEMGFPEALVRSTLESVGGDENMALEKLCSG</sequence>
<evidence type="ECO:0000256" key="2">
    <source>
        <dbReference type="ARBA" id="ARBA00022741"/>
    </source>
</evidence>
<dbReference type="InterPro" id="IPR041974">
    <property type="entry name" value="UBC27_UBA"/>
</dbReference>
<evidence type="ECO:0000256" key="3">
    <source>
        <dbReference type="ARBA" id="ARBA00022786"/>
    </source>
</evidence>
<dbReference type="InterPro" id="IPR023313">
    <property type="entry name" value="UBQ-conjugating_AS"/>
</dbReference>
<evidence type="ECO:0000259" key="8">
    <source>
        <dbReference type="PROSITE" id="PS50127"/>
    </source>
</evidence>
<protein>
    <submittedName>
        <fullName evidence="9">Uncharacterized protein</fullName>
    </submittedName>
</protein>